<keyword evidence="4" id="KW-0804">Transcription</keyword>
<evidence type="ECO:0000256" key="1">
    <source>
        <dbReference type="ARBA" id="ARBA00004123"/>
    </source>
</evidence>
<keyword evidence="3 8" id="KW-0238">DNA-binding</keyword>
<dbReference type="Pfam" id="PF02362">
    <property type="entry name" value="B3"/>
    <property type="match status" value="1"/>
</dbReference>
<evidence type="ECO:0000256" key="6">
    <source>
        <dbReference type="SAM" id="MobiDB-lite"/>
    </source>
</evidence>
<dbReference type="EMBL" id="PKPP01004467">
    <property type="protein sequence ID" value="PWA64222.1"/>
    <property type="molecule type" value="Genomic_DNA"/>
</dbReference>
<keyword evidence="2" id="KW-0805">Transcription regulation</keyword>
<reference evidence="8 9" key="1">
    <citation type="journal article" date="2018" name="Mol. Plant">
        <title>The genome of Artemisia annua provides insight into the evolution of Asteraceae family and artemisinin biosynthesis.</title>
        <authorList>
            <person name="Shen Q."/>
            <person name="Zhang L."/>
            <person name="Liao Z."/>
            <person name="Wang S."/>
            <person name="Yan T."/>
            <person name="Shi P."/>
            <person name="Liu M."/>
            <person name="Fu X."/>
            <person name="Pan Q."/>
            <person name="Wang Y."/>
            <person name="Lv Z."/>
            <person name="Lu X."/>
            <person name="Zhang F."/>
            <person name="Jiang W."/>
            <person name="Ma Y."/>
            <person name="Chen M."/>
            <person name="Hao X."/>
            <person name="Li L."/>
            <person name="Tang Y."/>
            <person name="Lv G."/>
            <person name="Zhou Y."/>
            <person name="Sun X."/>
            <person name="Brodelius P.E."/>
            <person name="Rose J.K.C."/>
            <person name="Tang K."/>
        </authorList>
    </citation>
    <scope>NUCLEOTIDE SEQUENCE [LARGE SCALE GENOMIC DNA]</scope>
    <source>
        <strain evidence="9">cv. Huhao1</strain>
        <tissue evidence="8">Leaf</tissue>
    </source>
</reference>
<comment type="subcellular location">
    <subcellularLocation>
        <location evidence="1">Nucleus</location>
    </subcellularLocation>
</comment>
<evidence type="ECO:0000313" key="9">
    <source>
        <dbReference type="Proteomes" id="UP000245207"/>
    </source>
</evidence>
<keyword evidence="5" id="KW-0539">Nucleus</keyword>
<organism evidence="8 9">
    <name type="scientific">Artemisia annua</name>
    <name type="common">Sweet wormwood</name>
    <dbReference type="NCBI Taxonomy" id="35608"/>
    <lineage>
        <taxon>Eukaryota</taxon>
        <taxon>Viridiplantae</taxon>
        <taxon>Streptophyta</taxon>
        <taxon>Embryophyta</taxon>
        <taxon>Tracheophyta</taxon>
        <taxon>Spermatophyta</taxon>
        <taxon>Magnoliopsida</taxon>
        <taxon>eudicotyledons</taxon>
        <taxon>Gunneridae</taxon>
        <taxon>Pentapetalae</taxon>
        <taxon>asterids</taxon>
        <taxon>campanulids</taxon>
        <taxon>Asterales</taxon>
        <taxon>Asteraceae</taxon>
        <taxon>Asteroideae</taxon>
        <taxon>Anthemideae</taxon>
        <taxon>Artemisiinae</taxon>
        <taxon>Artemisia</taxon>
    </lineage>
</organism>
<dbReference type="SUPFAM" id="SSF101936">
    <property type="entry name" value="DNA-binding pseudobarrel domain"/>
    <property type="match status" value="1"/>
</dbReference>
<dbReference type="OrthoDB" id="757982at2759"/>
<dbReference type="Proteomes" id="UP000245207">
    <property type="component" value="Unassembled WGS sequence"/>
</dbReference>
<evidence type="ECO:0000259" key="7">
    <source>
        <dbReference type="PROSITE" id="PS50863"/>
    </source>
</evidence>
<gene>
    <name evidence="8" type="ORF">CTI12_AA346750</name>
</gene>
<evidence type="ECO:0000256" key="3">
    <source>
        <dbReference type="ARBA" id="ARBA00023125"/>
    </source>
</evidence>
<evidence type="ECO:0000256" key="4">
    <source>
        <dbReference type="ARBA" id="ARBA00023163"/>
    </source>
</evidence>
<accession>A0A2U1MSL0</accession>
<proteinExistence type="predicted"/>
<protein>
    <submittedName>
        <fullName evidence="8">DNA-binding pseudobarrel domain-containing protein</fullName>
    </submittedName>
</protein>
<keyword evidence="9" id="KW-1185">Reference proteome</keyword>
<evidence type="ECO:0000256" key="5">
    <source>
        <dbReference type="ARBA" id="ARBA00023242"/>
    </source>
</evidence>
<sequence length="289" mass="33358">MDRTEMQVNFTSKVDAAAEARRRRKMVVKKEKGLMRKKRTTFYRGFSFVPPPLPPYITDQERMVFLFPKKLQKSDVNNVGRIVLPKQPTETHLPRLLDDESMILPVIDMDGVDVWSLKFRYWANNQSRMYVFEGTGAFTKKHKLETGDYMLMYMDIMTRNYMIRAVKACEVEGCANKEETAISENKADLTSQNWSVSSSLELETSNLPEDFIDFSSEDPLAMISMNDDSDFGDVLNSFSLWDEFMTDYQPATQPSASFDNLSSEDLSRQSPPEATTTFRSKNWNVRLNC</sequence>
<feature type="domain" description="TF-B3" evidence="7">
    <location>
        <begin position="67"/>
        <end position="169"/>
    </location>
</feature>
<dbReference type="PANTHER" id="PTHR31140:SF73">
    <property type="entry name" value="B3 DOMAIN-CONTAINING TRANSCRIPTION FACTOR FUS3"/>
    <property type="match status" value="1"/>
</dbReference>
<dbReference type="Gene3D" id="2.40.330.10">
    <property type="entry name" value="DNA-binding pseudobarrel domain"/>
    <property type="match status" value="1"/>
</dbReference>
<dbReference type="InterPro" id="IPR003340">
    <property type="entry name" value="B3_DNA-bd"/>
</dbReference>
<comment type="caution">
    <text evidence="8">The sequence shown here is derived from an EMBL/GenBank/DDBJ whole genome shotgun (WGS) entry which is preliminary data.</text>
</comment>
<evidence type="ECO:0000256" key="2">
    <source>
        <dbReference type="ARBA" id="ARBA00023015"/>
    </source>
</evidence>
<dbReference type="SMART" id="SM01019">
    <property type="entry name" value="B3"/>
    <property type="match status" value="1"/>
</dbReference>
<dbReference type="AlphaFoldDB" id="A0A2U1MSL0"/>
<evidence type="ECO:0000313" key="8">
    <source>
        <dbReference type="EMBL" id="PWA64222.1"/>
    </source>
</evidence>
<dbReference type="GO" id="GO:0005634">
    <property type="term" value="C:nucleus"/>
    <property type="evidence" value="ECO:0007669"/>
    <property type="project" value="UniProtKB-SubCell"/>
</dbReference>
<dbReference type="GO" id="GO:0003677">
    <property type="term" value="F:DNA binding"/>
    <property type="evidence" value="ECO:0007669"/>
    <property type="project" value="UniProtKB-KW"/>
</dbReference>
<dbReference type="InterPro" id="IPR015300">
    <property type="entry name" value="DNA-bd_pseudobarrel_sf"/>
</dbReference>
<name>A0A2U1MSL0_ARTAN</name>
<dbReference type="CDD" id="cd10017">
    <property type="entry name" value="B3_DNA"/>
    <property type="match status" value="1"/>
</dbReference>
<feature type="region of interest" description="Disordered" evidence="6">
    <location>
        <begin position="252"/>
        <end position="275"/>
    </location>
</feature>
<dbReference type="GO" id="GO:0003700">
    <property type="term" value="F:DNA-binding transcription factor activity"/>
    <property type="evidence" value="ECO:0007669"/>
    <property type="project" value="InterPro"/>
</dbReference>
<dbReference type="STRING" id="35608.A0A2U1MSL0"/>
<dbReference type="PROSITE" id="PS50863">
    <property type="entry name" value="B3"/>
    <property type="match status" value="1"/>
</dbReference>
<dbReference type="InterPro" id="IPR044800">
    <property type="entry name" value="LEC2-like"/>
</dbReference>
<dbReference type="PANTHER" id="PTHR31140">
    <property type="entry name" value="B3 DOMAIN-CONTAINING TRANSCRIPTION FACTOR ABI3"/>
    <property type="match status" value="1"/>
</dbReference>